<proteinExistence type="predicted"/>
<evidence type="ECO:0000256" key="6">
    <source>
        <dbReference type="SAM" id="Phobius"/>
    </source>
</evidence>
<gene>
    <name evidence="7" type="ORF">METZ01_LOCUS158334</name>
</gene>
<feature type="transmembrane region" description="Helical" evidence="6">
    <location>
        <begin position="278"/>
        <end position="300"/>
    </location>
</feature>
<reference evidence="7" key="1">
    <citation type="submission" date="2018-05" db="EMBL/GenBank/DDBJ databases">
        <authorList>
            <person name="Lanie J.A."/>
            <person name="Ng W.-L."/>
            <person name="Kazmierczak K.M."/>
            <person name="Andrzejewski T.M."/>
            <person name="Davidsen T.M."/>
            <person name="Wayne K.J."/>
            <person name="Tettelin H."/>
            <person name="Glass J.I."/>
            <person name="Rusch D."/>
            <person name="Podicherti R."/>
            <person name="Tsui H.-C.T."/>
            <person name="Winkler M.E."/>
        </authorList>
    </citation>
    <scope>NUCLEOTIDE SEQUENCE</scope>
</reference>
<evidence type="ECO:0000313" key="7">
    <source>
        <dbReference type="EMBL" id="SVB05480.1"/>
    </source>
</evidence>
<protein>
    <submittedName>
        <fullName evidence="7">Uncharacterized protein</fullName>
    </submittedName>
</protein>
<organism evidence="7">
    <name type="scientific">marine metagenome</name>
    <dbReference type="NCBI Taxonomy" id="408172"/>
    <lineage>
        <taxon>unclassified sequences</taxon>
        <taxon>metagenomes</taxon>
        <taxon>ecological metagenomes</taxon>
    </lineage>
</organism>
<feature type="transmembrane region" description="Helical" evidence="6">
    <location>
        <begin position="121"/>
        <end position="140"/>
    </location>
</feature>
<evidence type="ECO:0000256" key="1">
    <source>
        <dbReference type="ARBA" id="ARBA00004651"/>
    </source>
</evidence>
<name>A0A382AV90_9ZZZZ</name>
<dbReference type="PANTHER" id="PTHR39087">
    <property type="entry name" value="UPF0104 MEMBRANE PROTEIN MJ1595"/>
    <property type="match status" value="1"/>
</dbReference>
<evidence type="ECO:0000256" key="4">
    <source>
        <dbReference type="ARBA" id="ARBA00022989"/>
    </source>
</evidence>
<feature type="transmembrane region" description="Helical" evidence="6">
    <location>
        <begin position="204"/>
        <end position="222"/>
    </location>
</feature>
<dbReference type="GO" id="GO:0005886">
    <property type="term" value="C:plasma membrane"/>
    <property type="evidence" value="ECO:0007669"/>
    <property type="project" value="UniProtKB-SubCell"/>
</dbReference>
<evidence type="ECO:0000256" key="2">
    <source>
        <dbReference type="ARBA" id="ARBA00022475"/>
    </source>
</evidence>
<feature type="transmembrane region" description="Helical" evidence="6">
    <location>
        <begin position="146"/>
        <end position="165"/>
    </location>
</feature>
<dbReference type="Pfam" id="PF03706">
    <property type="entry name" value="LPG_synthase_TM"/>
    <property type="match status" value="1"/>
</dbReference>
<accession>A0A382AV90</accession>
<keyword evidence="3 6" id="KW-0812">Transmembrane</keyword>
<keyword evidence="2" id="KW-1003">Cell membrane</keyword>
<keyword evidence="4 6" id="KW-1133">Transmembrane helix</keyword>
<dbReference type="EMBL" id="UINC01027004">
    <property type="protein sequence ID" value="SVB05480.1"/>
    <property type="molecule type" value="Genomic_DNA"/>
</dbReference>
<keyword evidence="5 6" id="KW-0472">Membrane</keyword>
<dbReference type="InterPro" id="IPR022791">
    <property type="entry name" value="L-PG_synthase/AglD"/>
</dbReference>
<comment type="subcellular location">
    <subcellularLocation>
        <location evidence="1">Cell membrane</location>
        <topology evidence="1">Multi-pass membrane protein</topology>
    </subcellularLocation>
</comment>
<dbReference type="AlphaFoldDB" id="A0A382AV90"/>
<sequence>MKTIPSLVQKAVSLALFVGLVMLVQHYYGWVELLTPWRHLSGTSLLIALVLVGFSHLLRAARVYDYFRTDTIGQFPRCLKVVLQHHLLNNLLPMRSGELSFPLFMSRYLEIPVQRSVPALAWFRFLDFHTIIGLAALVAAQHFLSSWWLSLILLLLWLGFPILMIRITRNLEAALSGPRGKLASRVRMLLSGLPQSRDIFYRSWLWTIINWSFKLSVFAWLMGQFGEVSFHAAWVGATVGDLTSVLPFHGIAGAGTYEAGVVAGLAPYGLAPESALPLAVNLHLFILVSSGFLGLIAWLIPARLS</sequence>
<evidence type="ECO:0000256" key="5">
    <source>
        <dbReference type="ARBA" id="ARBA00023136"/>
    </source>
</evidence>
<feature type="transmembrane region" description="Helical" evidence="6">
    <location>
        <begin position="7"/>
        <end position="28"/>
    </location>
</feature>
<evidence type="ECO:0000256" key="3">
    <source>
        <dbReference type="ARBA" id="ARBA00022692"/>
    </source>
</evidence>
<dbReference type="PANTHER" id="PTHR39087:SF2">
    <property type="entry name" value="UPF0104 MEMBRANE PROTEIN MJ1595"/>
    <property type="match status" value="1"/>
</dbReference>
<feature type="transmembrane region" description="Helical" evidence="6">
    <location>
        <begin position="40"/>
        <end position="58"/>
    </location>
</feature>